<organism evidence="1">
    <name type="scientific">uncultured Chloroflexia bacterium</name>
    <dbReference type="NCBI Taxonomy" id="1672391"/>
    <lineage>
        <taxon>Bacteria</taxon>
        <taxon>Bacillati</taxon>
        <taxon>Chloroflexota</taxon>
        <taxon>Chloroflexia</taxon>
        <taxon>environmental samples</taxon>
    </lineage>
</organism>
<evidence type="ECO:0000313" key="1">
    <source>
        <dbReference type="EMBL" id="CAA9258695.1"/>
    </source>
</evidence>
<gene>
    <name evidence="1" type="ORF">AVDCRST_MAG93-2087</name>
</gene>
<dbReference type="EMBL" id="CADCTR010000710">
    <property type="protein sequence ID" value="CAA9258695.1"/>
    <property type="molecule type" value="Genomic_DNA"/>
</dbReference>
<reference evidence="1" key="1">
    <citation type="submission" date="2020-02" db="EMBL/GenBank/DDBJ databases">
        <authorList>
            <person name="Meier V. D."/>
        </authorList>
    </citation>
    <scope>NUCLEOTIDE SEQUENCE</scope>
    <source>
        <strain evidence="1">AVDCRST_MAG93</strain>
    </source>
</reference>
<proteinExistence type="predicted"/>
<accession>A0A6J4ITC4</accession>
<dbReference type="AlphaFoldDB" id="A0A6J4ITC4"/>
<sequence>MIDGAALTMGGGLTRFAEQSLPVPAKSGDFLPPSCARRVDLSSSRCCFEFCKALTQGSVKVRSQAQVHRLLSQE</sequence>
<name>A0A6J4ITC4_9CHLR</name>
<protein>
    <submittedName>
        <fullName evidence="1">Uncharacterized protein</fullName>
    </submittedName>
</protein>